<dbReference type="STRING" id="246404.A0A507EZ62"/>
<dbReference type="InterPro" id="IPR029058">
    <property type="entry name" value="AB_hydrolase_fold"/>
</dbReference>
<dbReference type="InterPro" id="IPR003448">
    <property type="entry name" value="Mopterin_biosynth_MoaE"/>
</dbReference>
<sequence length="436" mass="47700">MQQGQQEPTTSTTTTQSSDLFHVGAEIATLNQLQDLVGATSCGAIATFLGTTRDTFAVDGVDKQVTQLEYEAYTEMAVKQIQAIAQTTRSKWPDIVHIAVHHRIGVVPAGEASIAIAVSSPHRKAALHSVEFLIDEVKRIAPIWKKEVYSDGTSNWKQNSNAEDTMNLQTTSHSKPPIQPSEFPQLHFSYSPSDDGVDQNLLILFHGLGEHHRNIFQFFKRVNLPQTAIIAISGPSPIPAMDPIEKGSGWFPAFDFYGNNIPASSKPALEGLLETRALLIQFIQSCVLPAEGRWKQNPANVFLFGFSQGGCVALDIGLSCAREGVAVFGGVISVCGWLEEGMGVSLKDTENDLSILVVQGDQDQVCPDSEYSAKRKYLLNLMRDPNTCEVAIIAGKGHSMPGSNFDEVIKIMQFLSSRMTLRNLKLEAMSDVHEVK</sequence>
<keyword evidence="6" id="KW-1185">Reference proteome</keyword>
<accession>A0A507EZ62</accession>
<dbReference type="Pfam" id="PF02391">
    <property type="entry name" value="MoaE"/>
    <property type="match status" value="1"/>
</dbReference>
<dbReference type="SUPFAM" id="SSF54690">
    <property type="entry name" value="Molybdopterin synthase subunit MoaE"/>
    <property type="match status" value="1"/>
</dbReference>
<dbReference type="SUPFAM" id="SSF53474">
    <property type="entry name" value="alpha/beta-Hydrolases"/>
    <property type="match status" value="1"/>
</dbReference>
<dbReference type="GO" id="GO:0006777">
    <property type="term" value="P:Mo-molybdopterin cofactor biosynthetic process"/>
    <property type="evidence" value="ECO:0007669"/>
    <property type="project" value="UniProtKB-KW"/>
</dbReference>
<dbReference type="CDD" id="cd00756">
    <property type="entry name" value="MoaE"/>
    <property type="match status" value="1"/>
</dbReference>
<evidence type="ECO:0000256" key="1">
    <source>
        <dbReference type="ARBA" id="ARBA00022490"/>
    </source>
</evidence>
<reference evidence="5 6" key="1">
    <citation type="journal article" date="2019" name="Sci. Rep.">
        <title>Comparative genomics of chytrid fungi reveal insights into the obligate biotrophic and pathogenic lifestyle of Synchytrium endobioticum.</title>
        <authorList>
            <person name="van de Vossenberg B.T.L.H."/>
            <person name="Warris S."/>
            <person name="Nguyen H.D.T."/>
            <person name="van Gent-Pelzer M.P.E."/>
            <person name="Joly D.L."/>
            <person name="van de Geest H.C."/>
            <person name="Bonants P.J.M."/>
            <person name="Smith D.S."/>
            <person name="Levesque C.A."/>
            <person name="van der Lee T.A.J."/>
        </authorList>
    </citation>
    <scope>NUCLEOTIDE SEQUENCE [LARGE SCALE GENOMIC DNA]</scope>
    <source>
        <strain evidence="5 6">CBS 675.73</strain>
    </source>
</reference>
<dbReference type="Gene3D" id="3.90.1170.40">
    <property type="entry name" value="Molybdopterin biosynthesis MoaE subunit"/>
    <property type="match status" value="1"/>
</dbReference>
<evidence type="ECO:0000256" key="2">
    <source>
        <dbReference type="ARBA" id="ARBA00022679"/>
    </source>
</evidence>
<proteinExistence type="predicted"/>
<protein>
    <submittedName>
        <fullName evidence="5">Molybdopterin synthase</fullName>
    </submittedName>
</protein>
<dbReference type="PANTHER" id="PTHR23404">
    <property type="entry name" value="MOLYBDOPTERIN SYNTHASE RELATED"/>
    <property type="match status" value="1"/>
</dbReference>
<keyword evidence="1" id="KW-0963">Cytoplasm</keyword>
<evidence type="ECO:0000313" key="6">
    <source>
        <dbReference type="Proteomes" id="UP000320333"/>
    </source>
</evidence>
<dbReference type="Pfam" id="PF02230">
    <property type="entry name" value="Abhydrolase_2"/>
    <property type="match status" value="1"/>
</dbReference>
<dbReference type="GO" id="GO:0016787">
    <property type="term" value="F:hydrolase activity"/>
    <property type="evidence" value="ECO:0007669"/>
    <property type="project" value="InterPro"/>
</dbReference>
<evidence type="ECO:0000313" key="5">
    <source>
        <dbReference type="EMBL" id="TPX68670.1"/>
    </source>
</evidence>
<dbReference type="InterPro" id="IPR036563">
    <property type="entry name" value="MoaE_sf"/>
</dbReference>
<comment type="caution">
    <text evidence="5">The sequence shown here is derived from an EMBL/GenBank/DDBJ whole genome shotgun (WGS) entry which is preliminary data.</text>
</comment>
<name>A0A507EZ62_9FUNG</name>
<dbReference type="Proteomes" id="UP000320333">
    <property type="component" value="Unassembled WGS sequence"/>
</dbReference>
<dbReference type="OrthoDB" id="5531344at2759"/>
<gene>
    <name evidence="5" type="ORF">CcCBS67573_g07089</name>
</gene>
<dbReference type="InterPro" id="IPR003140">
    <property type="entry name" value="PLipase/COase/thioEstase"/>
</dbReference>
<evidence type="ECO:0000259" key="4">
    <source>
        <dbReference type="Pfam" id="PF02230"/>
    </source>
</evidence>
<dbReference type="FunFam" id="3.90.1170.40:FF:000002">
    <property type="entry name" value="Molybdopterin synthase catalytic subunit"/>
    <property type="match status" value="1"/>
</dbReference>
<keyword evidence="3" id="KW-0501">Molybdenum cofactor biosynthesis</keyword>
<feature type="domain" description="Phospholipase/carboxylesterase/thioesterase" evidence="4">
    <location>
        <begin position="198"/>
        <end position="413"/>
    </location>
</feature>
<organism evidence="5 6">
    <name type="scientific">Chytriomyces confervae</name>
    <dbReference type="NCBI Taxonomy" id="246404"/>
    <lineage>
        <taxon>Eukaryota</taxon>
        <taxon>Fungi</taxon>
        <taxon>Fungi incertae sedis</taxon>
        <taxon>Chytridiomycota</taxon>
        <taxon>Chytridiomycota incertae sedis</taxon>
        <taxon>Chytridiomycetes</taxon>
        <taxon>Chytridiales</taxon>
        <taxon>Chytriomycetaceae</taxon>
        <taxon>Chytriomyces</taxon>
    </lineage>
</organism>
<dbReference type="Gene3D" id="3.40.50.1820">
    <property type="entry name" value="alpha/beta hydrolase"/>
    <property type="match status" value="1"/>
</dbReference>
<dbReference type="GO" id="GO:0016740">
    <property type="term" value="F:transferase activity"/>
    <property type="evidence" value="ECO:0007669"/>
    <property type="project" value="UniProtKB-KW"/>
</dbReference>
<dbReference type="EMBL" id="QEAP01000344">
    <property type="protein sequence ID" value="TPX68670.1"/>
    <property type="molecule type" value="Genomic_DNA"/>
</dbReference>
<evidence type="ECO:0000256" key="3">
    <source>
        <dbReference type="ARBA" id="ARBA00023150"/>
    </source>
</evidence>
<keyword evidence="2" id="KW-0808">Transferase</keyword>
<dbReference type="AlphaFoldDB" id="A0A507EZ62"/>